<dbReference type="OrthoDB" id="3599656at2759"/>
<feature type="compositionally biased region" description="Low complexity" evidence="1">
    <location>
        <begin position="36"/>
        <end position="54"/>
    </location>
</feature>
<reference evidence="4" key="2">
    <citation type="submission" date="2015-01" db="EMBL/GenBank/DDBJ databases">
        <title>Evolutionary Origins and Diversification of the Mycorrhizal Mutualists.</title>
        <authorList>
            <consortium name="DOE Joint Genome Institute"/>
            <consortium name="Mycorrhizal Genomics Consortium"/>
            <person name="Kohler A."/>
            <person name="Kuo A."/>
            <person name="Nagy L.G."/>
            <person name="Floudas D."/>
            <person name="Copeland A."/>
            <person name="Barry K.W."/>
            <person name="Cichocki N."/>
            <person name="Veneault-Fourrey C."/>
            <person name="LaButti K."/>
            <person name="Lindquist E.A."/>
            <person name="Lipzen A."/>
            <person name="Lundell T."/>
            <person name="Morin E."/>
            <person name="Murat C."/>
            <person name="Riley R."/>
            <person name="Ohm R."/>
            <person name="Sun H."/>
            <person name="Tunlid A."/>
            <person name="Henrissat B."/>
            <person name="Grigoriev I.V."/>
            <person name="Hibbett D.S."/>
            <person name="Martin F."/>
        </authorList>
    </citation>
    <scope>NUCLEOTIDE SEQUENCE [LARGE SCALE GENOMIC DNA]</scope>
    <source>
        <strain evidence="4">Zn</strain>
    </source>
</reference>
<evidence type="ECO:0000256" key="1">
    <source>
        <dbReference type="SAM" id="MobiDB-lite"/>
    </source>
</evidence>
<evidence type="ECO:0000313" key="4">
    <source>
        <dbReference type="Proteomes" id="UP000054321"/>
    </source>
</evidence>
<gene>
    <name evidence="3" type="ORF">OIDMADRAFT_60778</name>
</gene>
<proteinExistence type="predicted"/>
<dbReference type="Proteomes" id="UP000054321">
    <property type="component" value="Unassembled WGS sequence"/>
</dbReference>
<dbReference type="HOGENOM" id="CLU_1156692_0_0_1"/>
<name>A0A0C3CXP8_OIDMZ</name>
<feature type="chain" id="PRO_5002173426" evidence="2">
    <location>
        <begin position="25"/>
        <end position="240"/>
    </location>
</feature>
<keyword evidence="2" id="KW-0732">Signal</keyword>
<organism evidence="3 4">
    <name type="scientific">Oidiodendron maius (strain Zn)</name>
    <dbReference type="NCBI Taxonomy" id="913774"/>
    <lineage>
        <taxon>Eukaryota</taxon>
        <taxon>Fungi</taxon>
        <taxon>Dikarya</taxon>
        <taxon>Ascomycota</taxon>
        <taxon>Pezizomycotina</taxon>
        <taxon>Leotiomycetes</taxon>
        <taxon>Leotiomycetes incertae sedis</taxon>
        <taxon>Myxotrichaceae</taxon>
        <taxon>Oidiodendron</taxon>
    </lineage>
</organism>
<reference evidence="3 4" key="1">
    <citation type="submission" date="2014-04" db="EMBL/GenBank/DDBJ databases">
        <authorList>
            <consortium name="DOE Joint Genome Institute"/>
            <person name="Kuo A."/>
            <person name="Martino E."/>
            <person name="Perotto S."/>
            <person name="Kohler A."/>
            <person name="Nagy L.G."/>
            <person name="Floudas D."/>
            <person name="Copeland A."/>
            <person name="Barry K.W."/>
            <person name="Cichocki N."/>
            <person name="Veneault-Fourrey C."/>
            <person name="LaButti K."/>
            <person name="Lindquist E.A."/>
            <person name="Lipzen A."/>
            <person name="Lundell T."/>
            <person name="Morin E."/>
            <person name="Murat C."/>
            <person name="Sun H."/>
            <person name="Tunlid A."/>
            <person name="Henrissat B."/>
            <person name="Grigoriev I.V."/>
            <person name="Hibbett D.S."/>
            <person name="Martin F."/>
            <person name="Nordberg H.P."/>
            <person name="Cantor M.N."/>
            <person name="Hua S.X."/>
        </authorList>
    </citation>
    <scope>NUCLEOTIDE SEQUENCE [LARGE SCALE GENOMIC DNA]</scope>
    <source>
        <strain evidence="3 4">Zn</strain>
    </source>
</reference>
<keyword evidence="4" id="KW-1185">Reference proteome</keyword>
<accession>A0A0C3CXP8</accession>
<dbReference type="InParanoid" id="A0A0C3CXP8"/>
<evidence type="ECO:0000256" key="2">
    <source>
        <dbReference type="SAM" id="SignalP"/>
    </source>
</evidence>
<protein>
    <submittedName>
        <fullName evidence="3">Uncharacterized protein</fullName>
    </submittedName>
</protein>
<dbReference type="AlphaFoldDB" id="A0A0C3CXP8"/>
<feature type="region of interest" description="Disordered" evidence="1">
    <location>
        <begin position="36"/>
        <end position="58"/>
    </location>
</feature>
<sequence length="240" mass="25412">MVSTVRLAFGLAPLLLGVISTAAATQLISTSSLTTSFSTSSSASSSQVTGTTSVLQPQPTETVPYGSLYTIRWVPPDLPGKISIELWDNDDWSWASSFESGSNKTISCDGWLVNSQCSKIASSVPNSGSYVWDVISSLPNNTLGSISYYYVGIYIQQSDDSLLPSTNSSWYVYSGNFIIRQLSSSSTVSTLLPTTTHNTIEPTNTVSGPAAASSTGAGMRKAVDQFGWGVIGFMGVLAIR</sequence>
<dbReference type="EMBL" id="KN832890">
    <property type="protein sequence ID" value="KIM94452.1"/>
    <property type="molecule type" value="Genomic_DNA"/>
</dbReference>
<feature type="signal peptide" evidence="2">
    <location>
        <begin position="1"/>
        <end position="24"/>
    </location>
</feature>
<evidence type="ECO:0000313" key="3">
    <source>
        <dbReference type="EMBL" id="KIM94452.1"/>
    </source>
</evidence>